<feature type="binding site" evidence="10">
    <location>
        <begin position="309"/>
        <end position="313"/>
    </location>
    <ligand>
        <name>substrate</name>
    </ligand>
</feature>
<dbReference type="GO" id="GO:0006097">
    <property type="term" value="P:glyoxylate cycle"/>
    <property type="evidence" value="ECO:0007669"/>
    <property type="project" value="UniProtKB-KW"/>
</dbReference>
<dbReference type="InterPro" id="IPR039556">
    <property type="entry name" value="ICL/PEPM"/>
</dbReference>
<keyword evidence="11" id="KW-0460">Magnesium</keyword>
<evidence type="ECO:0000256" key="6">
    <source>
        <dbReference type="ARBA" id="ARBA00023239"/>
    </source>
</evidence>
<dbReference type="InterPro" id="IPR006254">
    <property type="entry name" value="Isocitrate_lyase"/>
</dbReference>
<gene>
    <name evidence="12" type="ORF">AV656_14635</name>
</gene>
<dbReference type="InterPro" id="IPR040442">
    <property type="entry name" value="Pyrv_kinase-like_dom_sf"/>
</dbReference>
<evidence type="ECO:0000256" key="1">
    <source>
        <dbReference type="ARBA" id="ARBA00004793"/>
    </source>
</evidence>
<feature type="binding site" evidence="10">
    <location>
        <position position="343"/>
    </location>
    <ligand>
        <name>substrate</name>
    </ligand>
</feature>
<evidence type="ECO:0000256" key="4">
    <source>
        <dbReference type="ARBA" id="ARBA00022435"/>
    </source>
</evidence>
<evidence type="ECO:0000256" key="10">
    <source>
        <dbReference type="PIRSR" id="PIRSR001362-2"/>
    </source>
</evidence>
<dbReference type="InterPro" id="IPR018523">
    <property type="entry name" value="Isocitrate_lyase_ph_CS"/>
</dbReference>
<keyword evidence="5" id="KW-0816">Tricarboxylic acid cycle</keyword>
<dbReference type="RefSeq" id="WP_063183524.1">
    <property type="nucleotide sequence ID" value="NZ_LQNT01000013.1"/>
</dbReference>
<comment type="pathway">
    <text evidence="1">Carbohydrate metabolism; glyoxylate cycle; (S)-malate from isocitrate: step 1/2.</text>
</comment>
<dbReference type="SUPFAM" id="SSF51621">
    <property type="entry name" value="Phosphoenolpyruvate/pyruvate domain"/>
    <property type="match status" value="1"/>
</dbReference>
<dbReference type="OrthoDB" id="8629576at2"/>
<dbReference type="GO" id="GO:0004451">
    <property type="term" value="F:isocitrate lyase activity"/>
    <property type="evidence" value="ECO:0007669"/>
    <property type="project" value="UniProtKB-UniRule"/>
</dbReference>
<organism evidence="12 13">
    <name type="scientific">Bhargavaea cecembensis</name>
    <dbReference type="NCBI Taxonomy" id="394098"/>
    <lineage>
        <taxon>Bacteria</taxon>
        <taxon>Bacillati</taxon>
        <taxon>Bacillota</taxon>
        <taxon>Bacilli</taxon>
        <taxon>Bacillales</taxon>
        <taxon>Caryophanaceae</taxon>
        <taxon>Bhargavaea</taxon>
    </lineage>
</organism>
<reference evidence="12 13" key="1">
    <citation type="submission" date="2016-01" db="EMBL/GenBank/DDBJ databases">
        <title>Whole genome sequencing of Bhargavaea cecembensis T14.</title>
        <authorList>
            <person name="Hong K.W."/>
        </authorList>
    </citation>
    <scope>NUCLEOTIDE SEQUENCE [LARGE SCALE GENOMIC DNA]</scope>
    <source>
        <strain evidence="12 13">T14</strain>
    </source>
</reference>
<keyword evidence="11" id="KW-0479">Metal-binding</keyword>
<dbReference type="NCBIfam" id="TIGR01346">
    <property type="entry name" value="isocit_lyase"/>
    <property type="match status" value="1"/>
</dbReference>
<accession>A0A161RFB3</accession>
<dbReference type="FunFam" id="3.20.20.60:FF:000005">
    <property type="entry name" value="Isocitrate lyase"/>
    <property type="match status" value="1"/>
</dbReference>
<comment type="catalytic activity">
    <reaction evidence="7">
        <text>D-threo-isocitrate = glyoxylate + succinate</text>
        <dbReference type="Rhea" id="RHEA:13245"/>
        <dbReference type="ChEBI" id="CHEBI:15562"/>
        <dbReference type="ChEBI" id="CHEBI:30031"/>
        <dbReference type="ChEBI" id="CHEBI:36655"/>
        <dbReference type="EC" id="4.1.3.1"/>
    </reaction>
</comment>
<dbReference type="GO" id="GO:0046872">
    <property type="term" value="F:metal ion binding"/>
    <property type="evidence" value="ECO:0007669"/>
    <property type="project" value="UniProtKB-KW"/>
</dbReference>
<dbReference type="NCBIfam" id="NF011645">
    <property type="entry name" value="PRK15063.1"/>
    <property type="match status" value="1"/>
</dbReference>
<dbReference type="EMBL" id="LQNT01000013">
    <property type="protein sequence ID" value="KZE36378.1"/>
    <property type="molecule type" value="Genomic_DNA"/>
</dbReference>
<sequence length="425" mass="46756">MTTKQAEIEQIEMGWQDERWNGITRPYTAEDVYRLRGSVQIEHTLAKRGAARLWKSLQEEPFINALGALTGNQAMQQVKAGLQAIYLSGWQVAADANIAGQMYPDQSLYPANSVPHVVKRINQALQRADQIDRAEGREGFDWFAPIVADAEAGFGGPLNVFELMKGMIEAGAAGVHFEDQLASEKKCGHLGGKVLLPTQNAVKNLISARLAADVMGVPTIIIARTDADAADLITSDIDPADHEFITGDRTPEGFYRTRAGIDQAIARGLAYAPYADLIWCETSKPSLEEAKKFADAIHEKFPGKMLAYNCSPSFNWEANLDKETIAEYQREIAKMGYKFQFVTLAGFHSLNHSMFELANAYKDEGMAAYSRLQQAEFASEEKGYTATRHQREVGTGYFDEVAQVISGGQSSTTAMAGSTETEQFA</sequence>
<dbReference type="InterPro" id="IPR015813">
    <property type="entry name" value="Pyrv/PenolPyrv_kinase-like_dom"/>
</dbReference>
<dbReference type="Gene3D" id="3.20.20.60">
    <property type="entry name" value="Phosphoenolpyruvate-binding domains"/>
    <property type="match status" value="1"/>
</dbReference>
<dbReference type="CDD" id="cd00377">
    <property type="entry name" value="ICL_PEPM"/>
    <property type="match status" value="1"/>
</dbReference>
<dbReference type="EC" id="4.1.3.1" evidence="3 8"/>
<comment type="caution">
    <text evidence="12">The sequence shown here is derived from an EMBL/GenBank/DDBJ whole genome shotgun (WGS) entry which is preliminary data.</text>
</comment>
<keyword evidence="6 12" id="KW-0456">Lyase</keyword>
<proteinExistence type="inferred from homology"/>
<evidence type="ECO:0000256" key="2">
    <source>
        <dbReference type="ARBA" id="ARBA00005704"/>
    </source>
</evidence>
<dbReference type="PIRSF" id="PIRSF001362">
    <property type="entry name" value="Isocit_lyase"/>
    <property type="match status" value="1"/>
</dbReference>
<name>A0A161RFB3_9BACL</name>
<evidence type="ECO:0000313" key="13">
    <source>
        <dbReference type="Proteomes" id="UP000076490"/>
    </source>
</evidence>
<dbReference type="PANTHER" id="PTHR21631">
    <property type="entry name" value="ISOCITRATE LYASE/MALATE SYNTHASE"/>
    <property type="match status" value="1"/>
</dbReference>
<comment type="similarity">
    <text evidence="2">Belongs to the isocitrate lyase/PEP mutase superfamily. Isocitrate lyase family.</text>
</comment>
<dbReference type="AlphaFoldDB" id="A0A161RFB3"/>
<dbReference type="Proteomes" id="UP000076490">
    <property type="component" value="Unassembled WGS sequence"/>
</dbReference>
<evidence type="ECO:0000256" key="5">
    <source>
        <dbReference type="ARBA" id="ARBA00022532"/>
    </source>
</evidence>
<feature type="binding site" evidence="10">
    <location>
        <begin position="188"/>
        <end position="189"/>
    </location>
    <ligand>
        <name>substrate</name>
    </ligand>
</feature>
<dbReference type="GO" id="GO:0006099">
    <property type="term" value="P:tricarboxylic acid cycle"/>
    <property type="evidence" value="ECO:0007669"/>
    <property type="project" value="UniProtKB-UniRule"/>
</dbReference>
<evidence type="ECO:0000256" key="9">
    <source>
        <dbReference type="PIRSR" id="PIRSR001362-1"/>
    </source>
</evidence>
<feature type="binding site" evidence="10">
    <location>
        <position position="224"/>
    </location>
    <ligand>
        <name>substrate</name>
    </ligand>
</feature>
<evidence type="ECO:0000256" key="3">
    <source>
        <dbReference type="ARBA" id="ARBA00012909"/>
    </source>
</evidence>
<feature type="binding site" evidence="11">
    <location>
        <position position="149"/>
    </location>
    <ligand>
        <name>Mg(2+)</name>
        <dbReference type="ChEBI" id="CHEBI:18420"/>
    </ligand>
</feature>
<keyword evidence="4" id="KW-0329">Glyoxylate bypass</keyword>
<feature type="binding site" evidence="10">
    <location>
        <begin position="88"/>
        <end position="90"/>
    </location>
    <ligand>
        <name>substrate</name>
    </ligand>
</feature>
<comment type="cofactor">
    <cofactor evidence="11">
        <name>Mg(2+)</name>
        <dbReference type="ChEBI" id="CHEBI:18420"/>
    </cofactor>
    <text evidence="11">Can also use Mn(2+) ion.</text>
</comment>
<dbReference type="PANTHER" id="PTHR21631:SF3">
    <property type="entry name" value="BIFUNCTIONAL GLYOXYLATE CYCLE PROTEIN"/>
    <property type="match status" value="1"/>
</dbReference>
<evidence type="ECO:0000313" key="12">
    <source>
        <dbReference type="EMBL" id="KZE36378.1"/>
    </source>
</evidence>
<protein>
    <recommendedName>
        <fullName evidence="3 8">Isocitrate lyase</fullName>
        <ecNumber evidence="3 8">4.1.3.1</ecNumber>
    </recommendedName>
</protein>
<dbReference type="PROSITE" id="PS00161">
    <property type="entry name" value="ISOCITRATE_LYASE"/>
    <property type="match status" value="1"/>
</dbReference>
<evidence type="ECO:0000256" key="7">
    <source>
        <dbReference type="ARBA" id="ARBA00023531"/>
    </source>
</evidence>
<evidence type="ECO:0000256" key="11">
    <source>
        <dbReference type="PIRSR" id="PIRSR001362-3"/>
    </source>
</evidence>
<evidence type="ECO:0000256" key="8">
    <source>
        <dbReference type="NCBIfam" id="TIGR01346"/>
    </source>
</evidence>
<dbReference type="Pfam" id="PF00463">
    <property type="entry name" value="ICL"/>
    <property type="match status" value="2"/>
</dbReference>
<feature type="active site" description="Proton acceptor" evidence="9">
    <location>
        <position position="187"/>
    </location>
</feature>